<evidence type="ECO:0000313" key="10">
    <source>
        <dbReference type="EMBL" id="KAK7019090.1"/>
    </source>
</evidence>
<evidence type="ECO:0000256" key="3">
    <source>
        <dbReference type="ARBA" id="ARBA00004496"/>
    </source>
</evidence>
<dbReference type="SMART" id="SM01312">
    <property type="entry name" value="RTC4"/>
    <property type="match status" value="1"/>
</dbReference>
<sequence>MSAARTVPDMDELVQRWVALGDKTLPKDGSKAIPSKKSAPSGRGHRLKPSKKKGLSAEERVLETERNIQVKIKNEDDLRVLAPLVQRKYEEIAEAEPPLLNPETLCPYCDLPLPQSPSAKLQLLLNTALQNSTADPRPDNSLGRMALTAVKAPICAQHRLERDLIPKAQYFGWKAVIDFQDVERRVESMASFLQTLVDDTSGDANGPRGTNFFWTNAVKVTNKANVGLAGNFSNSHFTQPGYYGEQGQQIIHHTLLRVLKMSNETALPLTVLQLISFVLMPEVATRLIMDDMHIDYAKAIENLLASSTYGALMFPAEDS</sequence>
<gene>
    <name evidence="10" type="ORF">R3P38DRAFT_1288359</name>
</gene>
<evidence type="ECO:0000256" key="7">
    <source>
        <dbReference type="ARBA" id="ARBA00023242"/>
    </source>
</evidence>
<keyword evidence="7" id="KW-0539">Nucleus</keyword>
<proteinExistence type="inferred from homology"/>
<feature type="compositionally biased region" description="Basic residues" evidence="8">
    <location>
        <begin position="43"/>
        <end position="54"/>
    </location>
</feature>
<dbReference type="GO" id="GO:0005737">
    <property type="term" value="C:cytoplasm"/>
    <property type="evidence" value="ECO:0007669"/>
    <property type="project" value="UniProtKB-SubCell"/>
</dbReference>
<evidence type="ECO:0000256" key="1">
    <source>
        <dbReference type="ARBA" id="ARBA00002738"/>
    </source>
</evidence>
<keyword evidence="11" id="KW-1185">Reference proteome</keyword>
<evidence type="ECO:0000256" key="6">
    <source>
        <dbReference type="ARBA" id="ARBA00022490"/>
    </source>
</evidence>
<comment type="subcellular location">
    <subcellularLocation>
        <location evidence="3">Cytoplasm</location>
    </subcellularLocation>
    <subcellularLocation>
        <location evidence="2">Nucleus</location>
    </subcellularLocation>
</comment>
<evidence type="ECO:0000259" key="9">
    <source>
        <dbReference type="SMART" id="SM01312"/>
    </source>
</evidence>
<feature type="region of interest" description="Disordered" evidence="8">
    <location>
        <begin position="24"/>
        <end position="58"/>
    </location>
</feature>
<comment type="caution">
    <text evidence="10">The sequence shown here is derived from an EMBL/GenBank/DDBJ whole genome shotgun (WGS) entry which is preliminary data.</text>
</comment>
<dbReference type="EMBL" id="JAWWNJ010000045">
    <property type="protein sequence ID" value="KAK7019090.1"/>
    <property type="molecule type" value="Genomic_DNA"/>
</dbReference>
<keyword evidence="6" id="KW-0963">Cytoplasm</keyword>
<evidence type="ECO:0000256" key="8">
    <source>
        <dbReference type="SAM" id="MobiDB-lite"/>
    </source>
</evidence>
<comment type="function">
    <text evidence="1">May be involved in a process influencing telomere capping.</text>
</comment>
<dbReference type="InterPro" id="IPR039024">
    <property type="entry name" value="RTC4"/>
</dbReference>
<feature type="domain" description="Restriction of telomere capping protein 4 C-terminal" evidence="9">
    <location>
        <begin position="196"/>
        <end position="316"/>
    </location>
</feature>
<comment type="similarity">
    <text evidence="4">Belongs to the RTC4 family.</text>
</comment>
<evidence type="ECO:0000256" key="2">
    <source>
        <dbReference type="ARBA" id="ARBA00004123"/>
    </source>
</evidence>
<dbReference type="AlphaFoldDB" id="A0AAW0AZS1"/>
<dbReference type="PANTHER" id="PTHR41391">
    <property type="entry name" value="RESTRICTION OF TELOMERE CAPPING PROTEIN 4"/>
    <property type="match status" value="1"/>
</dbReference>
<dbReference type="PANTHER" id="PTHR41391:SF1">
    <property type="entry name" value="RESTRICTION OF TELOMERE CAPPING PROTEIN 4"/>
    <property type="match status" value="1"/>
</dbReference>
<dbReference type="Pfam" id="PF14474">
    <property type="entry name" value="RTC4"/>
    <property type="match status" value="1"/>
</dbReference>
<feature type="compositionally biased region" description="Low complexity" evidence="8">
    <location>
        <begin position="31"/>
        <end position="41"/>
    </location>
</feature>
<accession>A0AAW0AZS1</accession>
<evidence type="ECO:0000256" key="4">
    <source>
        <dbReference type="ARBA" id="ARBA00009461"/>
    </source>
</evidence>
<evidence type="ECO:0000256" key="5">
    <source>
        <dbReference type="ARBA" id="ARBA00015162"/>
    </source>
</evidence>
<dbReference type="Proteomes" id="UP001362999">
    <property type="component" value="Unassembled WGS sequence"/>
</dbReference>
<reference evidence="10 11" key="1">
    <citation type="journal article" date="2024" name="J Genomics">
        <title>Draft genome sequencing and assembly of Favolaschia claudopus CIRM-BRFM 2984 isolated from oak limbs.</title>
        <authorList>
            <person name="Navarro D."/>
            <person name="Drula E."/>
            <person name="Chaduli D."/>
            <person name="Cazenave R."/>
            <person name="Ahrendt S."/>
            <person name="Wang J."/>
            <person name="Lipzen A."/>
            <person name="Daum C."/>
            <person name="Barry K."/>
            <person name="Grigoriev I.V."/>
            <person name="Favel A."/>
            <person name="Rosso M.N."/>
            <person name="Martin F."/>
        </authorList>
    </citation>
    <scope>NUCLEOTIDE SEQUENCE [LARGE SCALE GENOMIC DNA]</scope>
    <source>
        <strain evidence="10 11">CIRM-BRFM 2984</strain>
    </source>
</reference>
<organism evidence="10 11">
    <name type="scientific">Favolaschia claudopus</name>
    <dbReference type="NCBI Taxonomy" id="2862362"/>
    <lineage>
        <taxon>Eukaryota</taxon>
        <taxon>Fungi</taxon>
        <taxon>Dikarya</taxon>
        <taxon>Basidiomycota</taxon>
        <taxon>Agaricomycotina</taxon>
        <taxon>Agaricomycetes</taxon>
        <taxon>Agaricomycetidae</taxon>
        <taxon>Agaricales</taxon>
        <taxon>Marasmiineae</taxon>
        <taxon>Mycenaceae</taxon>
        <taxon>Favolaschia</taxon>
    </lineage>
</organism>
<dbReference type="InterPro" id="IPR028094">
    <property type="entry name" value="RTC4_C"/>
</dbReference>
<dbReference type="GO" id="GO:0005634">
    <property type="term" value="C:nucleus"/>
    <property type="evidence" value="ECO:0007669"/>
    <property type="project" value="UniProtKB-SubCell"/>
</dbReference>
<name>A0AAW0AZS1_9AGAR</name>
<protein>
    <recommendedName>
        <fullName evidence="5">Restriction of telomere capping protein 4</fullName>
    </recommendedName>
</protein>
<evidence type="ECO:0000313" key="11">
    <source>
        <dbReference type="Proteomes" id="UP001362999"/>
    </source>
</evidence>